<name>A0ABV3M1I3_9ACTN</name>
<evidence type="ECO:0000313" key="1">
    <source>
        <dbReference type="EMBL" id="MEW2365562.1"/>
    </source>
</evidence>
<organism evidence="1 2">
    <name type="scientific">Streptomyces huasconensis</name>
    <dbReference type="NCBI Taxonomy" id="1854574"/>
    <lineage>
        <taxon>Bacteria</taxon>
        <taxon>Bacillati</taxon>
        <taxon>Actinomycetota</taxon>
        <taxon>Actinomycetes</taxon>
        <taxon>Kitasatosporales</taxon>
        <taxon>Streptomycetaceae</taxon>
        <taxon>Streptomyces</taxon>
    </lineage>
</organism>
<reference evidence="1 2" key="1">
    <citation type="submission" date="2024-06" db="EMBL/GenBank/DDBJ databases">
        <title>The Natural Products Discovery Center: Release of the First 8490 Sequenced Strains for Exploring Actinobacteria Biosynthetic Diversity.</title>
        <authorList>
            <person name="Kalkreuter E."/>
            <person name="Kautsar S.A."/>
            <person name="Yang D."/>
            <person name="Bader C.D."/>
            <person name="Teijaro C.N."/>
            <person name="Fluegel L."/>
            <person name="Davis C.M."/>
            <person name="Simpson J.R."/>
            <person name="Lauterbach L."/>
            <person name="Steele A.D."/>
            <person name="Gui C."/>
            <person name="Meng S."/>
            <person name="Li G."/>
            <person name="Viehrig K."/>
            <person name="Ye F."/>
            <person name="Su P."/>
            <person name="Kiefer A.F."/>
            <person name="Nichols A."/>
            <person name="Cepeda A.J."/>
            <person name="Yan W."/>
            <person name="Fan B."/>
            <person name="Jiang Y."/>
            <person name="Adhikari A."/>
            <person name="Zheng C.-J."/>
            <person name="Schuster L."/>
            <person name="Cowan T.M."/>
            <person name="Smanski M.J."/>
            <person name="Chevrette M.G."/>
            <person name="De Carvalho L.P.S."/>
            <person name="Shen B."/>
        </authorList>
    </citation>
    <scope>NUCLEOTIDE SEQUENCE [LARGE SCALE GENOMIC DNA]</scope>
    <source>
        <strain evidence="1 2">NPDC047833</strain>
    </source>
</reference>
<protein>
    <submittedName>
        <fullName evidence="1">Uncharacterized protein</fullName>
    </submittedName>
</protein>
<proteinExistence type="predicted"/>
<dbReference type="RefSeq" id="WP_359780749.1">
    <property type="nucleotide sequence ID" value="NZ_JBEYRR010000008.1"/>
</dbReference>
<gene>
    <name evidence="1" type="ORF">AB0887_26885</name>
</gene>
<sequence>MAIELPDDLIALERSAWEEIQAGTLTVDTAEKVQAAITAFAAESGESRLAVETELKKRVRHPELGGDTA</sequence>
<comment type="caution">
    <text evidence="1">The sequence shown here is derived from an EMBL/GenBank/DDBJ whole genome shotgun (WGS) entry which is preliminary data.</text>
</comment>
<dbReference type="Proteomes" id="UP001553843">
    <property type="component" value="Unassembled WGS sequence"/>
</dbReference>
<keyword evidence="2" id="KW-1185">Reference proteome</keyword>
<accession>A0ABV3M1I3</accession>
<evidence type="ECO:0000313" key="2">
    <source>
        <dbReference type="Proteomes" id="UP001553843"/>
    </source>
</evidence>
<dbReference type="EMBL" id="JBEYRS010000012">
    <property type="protein sequence ID" value="MEW2365562.1"/>
    <property type="molecule type" value="Genomic_DNA"/>
</dbReference>